<keyword evidence="1" id="KW-0812">Transmembrane</keyword>
<dbReference type="eggNOG" id="COG4932">
    <property type="taxonomic scope" value="Bacteria"/>
</dbReference>
<dbReference type="NCBIfam" id="TIGR04226">
    <property type="entry name" value="RrgB_K2N_iso_D2"/>
    <property type="match status" value="1"/>
</dbReference>
<keyword evidence="1" id="KW-1133">Transmembrane helix</keyword>
<comment type="caution">
    <text evidence="6">The sequence shown here is derived from an EMBL/GenBank/DDBJ whole genome shotgun (WGS) entry which is preliminary data.</text>
</comment>
<dbReference type="EMBL" id="AGWM01000011">
    <property type="protein sequence ID" value="EPD26715.1"/>
    <property type="molecule type" value="Genomic_DNA"/>
</dbReference>
<dbReference type="HOGENOM" id="CLU_029024_2_0_11"/>
<dbReference type="Gene3D" id="2.60.40.740">
    <property type="match status" value="1"/>
</dbReference>
<dbReference type="NCBIfam" id="NF033902">
    <property type="entry name" value="iso_D2_wall_anc"/>
    <property type="match status" value="1"/>
</dbReference>
<dbReference type="InterPro" id="IPR026466">
    <property type="entry name" value="Fim_isopep_form_D2_dom"/>
</dbReference>
<evidence type="ECO:0000259" key="4">
    <source>
        <dbReference type="Pfam" id="PF17802"/>
    </source>
</evidence>
<dbReference type="InterPro" id="IPR041033">
    <property type="entry name" value="SpaA_PFL_dom_1"/>
</dbReference>
<gene>
    <name evidence="6" type="ORF">HMPREF9237_01344</name>
</gene>
<feature type="domain" description="Sgo0707-like N2" evidence="5">
    <location>
        <begin position="204"/>
        <end position="316"/>
    </location>
</feature>
<protein>
    <submittedName>
        <fullName evidence="6">Fimbrial isopeptide formation D2 domain-containing protein</fullName>
    </submittedName>
</protein>
<dbReference type="OrthoDB" id="3199332at2"/>
<keyword evidence="2" id="KW-0732">Signal</keyword>
<organism evidence="6 7">
    <name type="scientific">Actinotignum schaalii FB123-CNA-2</name>
    <dbReference type="NCBI Taxonomy" id="883067"/>
    <lineage>
        <taxon>Bacteria</taxon>
        <taxon>Bacillati</taxon>
        <taxon>Actinomycetota</taxon>
        <taxon>Actinomycetes</taxon>
        <taxon>Actinomycetales</taxon>
        <taxon>Actinomycetaceae</taxon>
        <taxon>Actinotignum</taxon>
    </lineage>
</organism>
<dbReference type="InterPro" id="IPR032364">
    <property type="entry name" value="GramPos_pilinD1_N"/>
</dbReference>
<dbReference type="PATRIC" id="fig|883067.3.peg.1313"/>
<name>S2VL43_9ACTO</name>
<reference evidence="6 7" key="1">
    <citation type="submission" date="2013-05" db="EMBL/GenBank/DDBJ databases">
        <title>The Genome Sequence of Actinobaculum schaalii FB123-CNA2.</title>
        <authorList>
            <consortium name="The Broad Institute Genomics Platform"/>
            <person name="Earl A."/>
            <person name="Ward D."/>
            <person name="Feldgarden M."/>
            <person name="Gevers D."/>
            <person name="Saerens B."/>
            <person name="Vaneechoutte M."/>
            <person name="Walker B."/>
            <person name="Young S."/>
            <person name="Zeng Q."/>
            <person name="Gargeya S."/>
            <person name="Fitzgerald M."/>
            <person name="Haas B."/>
            <person name="Abouelleil A."/>
            <person name="Allen A.W."/>
            <person name="Alvarado L."/>
            <person name="Arachchi H.M."/>
            <person name="Berlin A.M."/>
            <person name="Chapman S.B."/>
            <person name="Gainer-Dewar J."/>
            <person name="Goldberg J."/>
            <person name="Griggs A."/>
            <person name="Gujja S."/>
            <person name="Hansen M."/>
            <person name="Howarth C."/>
            <person name="Imamovic A."/>
            <person name="Ireland A."/>
            <person name="Larimer J."/>
            <person name="McCowan C."/>
            <person name="Murphy C."/>
            <person name="Pearson M."/>
            <person name="Poon T.W."/>
            <person name="Priest M."/>
            <person name="Roberts A."/>
            <person name="Saif S."/>
            <person name="Shea T."/>
            <person name="Sisk P."/>
            <person name="Sykes S."/>
            <person name="Wortman J."/>
            <person name="Nusbaum C."/>
            <person name="Birren B."/>
        </authorList>
    </citation>
    <scope>NUCLEOTIDE SEQUENCE [LARGE SCALE GENOMIC DNA]</scope>
    <source>
        <strain evidence="6 7">FB123-CNA-2</strain>
    </source>
</reference>
<evidence type="ECO:0000313" key="6">
    <source>
        <dbReference type="EMBL" id="EPD26715.1"/>
    </source>
</evidence>
<dbReference type="NCBIfam" id="TIGR01167">
    <property type="entry name" value="LPXTG_anchor"/>
    <property type="match status" value="1"/>
</dbReference>
<sequence length="496" mass="52599">MQLKKSIRAVLAALITALLGAAGLVLAPGAHAVPQNDNLGNPDLTRKGSIVVHKYENPAWNQTNNGRLLTAPDTAKAMDGVEFILQKVSGIDLTNPNEWEKISQLQYDEGAKKVTYKGQDVTLDANETKQVTAAGGTATFGDLAAGVYLVREGDTGTHKVIKKAQPFFVSIPFPSKEGQNAKWLYDVHAYPKNTVSDDGVKTLKDEAAQKVGDNVDWEIKYAVPALGVNAEGVQETYTNVGMEDQLDAHLKYKNAVVTLGGETLTPDTDYTVTVEPADKGETDTTVSQKVTVKLTPARLAKVTAGQEFKVVLSTQITGVPQNGEIPNSFGPIVNNYQPGVTTTPSDRKVKVGDLLILKRDKDDQKPLKDAEFAVFATKEAAAAGTDPIAKAVSGADGQVRFVGLVLGTEDSKKFYLKETKAPAGYVISTEVKEVTVNKGKATQVALTIDNTKHGGPNLPLTGAAGQLMLTLGGLALLGAAGGLTVAQVRRNRAVNA</sequence>
<evidence type="ECO:0000259" key="5">
    <source>
        <dbReference type="Pfam" id="PF20623"/>
    </source>
</evidence>
<dbReference type="InterPro" id="IPR046473">
    <property type="entry name" value="Sgo0707-like_N2"/>
</dbReference>
<feature type="chain" id="PRO_5004501243" evidence="2">
    <location>
        <begin position="33"/>
        <end position="496"/>
    </location>
</feature>
<dbReference type="Gene3D" id="2.60.40.10">
    <property type="entry name" value="Immunoglobulins"/>
    <property type="match status" value="2"/>
</dbReference>
<dbReference type="Pfam" id="PF16555">
    <property type="entry name" value="GramPos_pilinD1"/>
    <property type="match status" value="1"/>
</dbReference>
<dbReference type="GO" id="GO:0005975">
    <property type="term" value="P:carbohydrate metabolic process"/>
    <property type="evidence" value="ECO:0007669"/>
    <property type="project" value="UniProtKB-ARBA"/>
</dbReference>
<evidence type="ECO:0000256" key="2">
    <source>
        <dbReference type="SAM" id="SignalP"/>
    </source>
</evidence>
<feature type="domain" description="Gram-positive pilin subunit D1 N-terminal" evidence="3">
    <location>
        <begin position="48"/>
        <end position="194"/>
    </location>
</feature>
<evidence type="ECO:0000313" key="7">
    <source>
        <dbReference type="Proteomes" id="UP000014393"/>
    </source>
</evidence>
<dbReference type="AlphaFoldDB" id="S2VL43"/>
<proteinExistence type="predicted"/>
<evidence type="ECO:0000259" key="3">
    <source>
        <dbReference type="Pfam" id="PF16555"/>
    </source>
</evidence>
<feature type="signal peptide" evidence="2">
    <location>
        <begin position="1"/>
        <end position="32"/>
    </location>
</feature>
<dbReference type="Proteomes" id="UP000014393">
    <property type="component" value="Unassembled WGS sequence"/>
</dbReference>
<dbReference type="Pfam" id="PF20623">
    <property type="entry name" value="Sgo0707_N2"/>
    <property type="match status" value="1"/>
</dbReference>
<keyword evidence="1" id="KW-0472">Membrane</keyword>
<dbReference type="InterPro" id="IPR048052">
    <property type="entry name" value="FM1-like"/>
</dbReference>
<accession>S2VL43</accession>
<dbReference type="InterPro" id="IPR013783">
    <property type="entry name" value="Ig-like_fold"/>
</dbReference>
<dbReference type="Pfam" id="PF17802">
    <property type="entry name" value="SpaA"/>
    <property type="match status" value="1"/>
</dbReference>
<dbReference type="RefSeq" id="WP_016442954.1">
    <property type="nucleotide sequence ID" value="NZ_KE150263.1"/>
</dbReference>
<keyword evidence="7" id="KW-1185">Reference proteome</keyword>
<evidence type="ECO:0000256" key="1">
    <source>
        <dbReference type="SAM" id="Phobius"/>
    </source>
</evidence>
<feature type="domain" description="SpaA-like prealbumin fold" evidence="4">
    <location>
        <begin position="353"/>
        <end position="446"/>
    </location>
</feature>
<feature type="transmembrane region" description="Helical" evidence="1">
    <location>
        <begin position="467"/>
        <end position="486"/>
    </location>
</feature>